<proteinExistence type="predicted"/>
<name>D1PRX6_9FIRM</name>
<dbReference type="InterPro" id="IPR051917">
    <property type="entry name" value="Transposase-Integrase"/>
</dbReference>
<comment type="caution">
    <text evidence="2">The sequence shown here is derived from an EMBL/GenBank/DDBJ whole genome shotgun (WGS) entry which is preliminary data.</text>
</comment>
<dbReference type="AlphaFoldDB" id="D1PRX6"/>
<dbReference type="GO" id="GO:0003676">
    <property type="term" value="F:nucleic acid binding"/>
    <property type="evidence" value="ECO:0007669"/>
    <property type="project" value="InterPro"/>
</dbReference>
<dbReference type="PROSITE" id="PS50994">
    <property type="entry name" value="INTEGRASE"/>
    <property type="match status" value="1"/>
</dbReference>
<dbReference type="STRING" id="411471.SUBVAR_07159"/>
<dbReference type="GO" id="GO:0005829">
    <property type="term" value="C:cytosol"/>
    <property type="evidence" value="ECO:0007669"/>
    <property type="project" value="TreeGrafter"/>
</dbReference>
<dbReference type="NCBIfam" id="NF033563">
    <property type="entry name" value="transpos_IS30"/>
    <property type="match status" value="1"/>
</dbReference>
<dbReference type="InterPro" id="IPR053392">
    <property type="entry name" value="Transposase_IS30-like"/>
</dbReference>
<dbReference type="HOGENOM" id="CLU_046274_0_0_9"/>
<evidence type="ECO:0000313" key="3">
    <source>
        <dbReference type="Proteomes" id="UP000003438"/>
    </source>
</evidence>
<dbReference type="GO" id="GO:0032196">
    <property type="term" value="P:transposition"/>
    <property type="evidence" value="ECO:0007669"/>
    <property type="project" value="TreeGrafter"/>
</dbReference>
<accession>D1PRX6</accession>
<protein>
    <recommendedName>
        <fullName evidence="1">Integrase catalytic domain-containing protein</fullName>
    </recommendedName>
</protein>
<dbReference type="EMBL" id="ACBY02000068">
    <property type="protein sequence ID" value="EFB74504.1"/>
    <property type="molecule type" value="Genomic_DNA"/>
</dbReference>
<dbReference type="InterPro" id="IPR001584">
    <property type="entry name" value="Integrase_cat-core"/>
</dbReference>
<organism evidence="2 3">
    <name type="scientific">Subdoligranulum variabile DSM 15176</name>
    <dbReference type="NCBI Taxonomy" id="411471"/>
    <lineage>
        <taxon>Bacteria</taxon>
        <taxon>Bacillati</taxon>
        <taxon>Bacillota</taxon>
        <taxon>Clostridia</taxon>
        <taxon>Eubacteriales</taxon>
        <taxon>Oscillospiraceae</taxon>
        <taxon>Subdoligranulum</taxon>
    </lineage>
</organism>
<sequence>MCTQRRKCKLDRIYYIAQQADAVAKRRYAQARSKPQIHGADLVALDALVTPLIRKGQPLAHIYAEHAEELPVSQRTLYHYIDEGVLSVGNLDLRRKVSYRPRRKKKEPTEGALNQKYRQERTYEAFFTYMEKHPTATYVEMDTVKGCREQGKRMLTLLFVEQSFMLIFLMRDGKAQTVVEQFDWLTSALGLETFRTLFPVILTDNGSEFKHTREMEYTVDGQRRTRVFYCDPQASWQKPHIEKNHEYIRYVLPRGKSFNPYTQQDIVLLLNHINSTRRSKLDGKTPFELAESSEFQQLKAVLGLRAIPADEVDLTPRLLKR</sequence>
<dbReference type="InterPro" id="IPR012337">
    <property type="entry name" value="RNaseH-like_sf"/>
</dbReference>
<evidence type="ECO:0000259" key="1">
    <source>
        <dbReference type="PROSITE" id="PS50994"/>
    </source>
</evidence>
<dbReference type="InterPro" id="IPR036397">
    <property type="entry name" value="RNaseH_sf"/>
</dbReference>
<reference evidence="2" key="1">
    <citation type="submission" date="2009-12" db="EMBL/GenBank/DDBJ databases">
        <authorList>
            <person name="Weinstock G."/>
            <person name="Sodergren E."/>
            <person name="Clifton S."/>
            <person name="Fulton L."/>
            <person name="Fulton B."/>
            <person name="Courtney L."/>
            <person name="Fronick C."/>
            <person name="Harrison M."/>
            <person name="Strong C."/>
            <person name="Farmer C."/>
            <person name="Delahaunty K."/>
            <person name="Markovic C."/>
            <person name="Hall O."/>
            <person name="Minx P."/>
            <person name="Tomlinson C."/>
            <person name="Mitreva M."/>
            <person name="Nelson J."/>
            <person name="Hou S."/>
            <person name="Wollam A."/>
            <person name="Pepin K.H."/>
            <person name="Johnson M."/>
            <person name="Bhonagiri V."/>
            <person name="Nash W.E."/>
            <person name="Warren W."/>
            <person name="Chinwalla A."/>
            <person name="Mardis E.R."/>
            <person name="Wilson R.K."/>
        </authorList>
    </citation>
    <scope>NUCLEOTIDE SEQUENCE [LARGE SCALE GENOMIC DNA]</scope>
    <source>
        <strain evidence="2">DSM 15176</strain>
    </source>
</reference>
<dbReference type="PANTHER" id="PTHR10948">
    <property type="entry name" value="TRANSPOSASE"/>
    <property type="match status" value="1"/>
</dbReference>
<evidence type="ECO:0000313" key="2">
    <source>
        <dbReference type="EMBL" id="EFB74504.1"/>
    </source>
</evidence>
<dbReference type="SUPFAM" id="SSF53098">
    <property type="entry name" value="Ribonuclease H-like"/>
    <property type="match status" value="1"/>
</dbReference>
<feature type="domain" description="Integrase catalytic" evidence="1">
    <location>
        <begin position="130"/>
        <end position="294"/>
    </location>
</feature>
<dbReference type="Gene3D" id="3.30.420.10">
    <property type="entry name" value="Ribonuclease H-like superfamily/Ribonuclease H"/>
    <property type="match status" value="1"/>
</dbReference>
<dbReference type="eggNOG" id="COG2826">
    <property type="taxonomic scope" value="Bacteria"/>
</dbReference>
<dbReference type="Proteomes" id="UP000003438">
    <property type="component" value="Unassembled WGS sequence"/>
</dbReference>
<gene>
    <name evidence="2" type="ORF">SUBVAR_07159</name>
</gene>
<dbReference type="PANTHER" id="PTHR10948:SF23">
    <property type="entry name" value="TRANSPOSASE INSI FOR INSERTION SEQUENCE ELEMENT IS30A-RELATED"/>
    <property type="match status" value="1"/>
</dbReference>
<dbReference type="GO" id="GO:0004803">
    <property type="term" value="F:transposase activity"/>
    <property type="evidence" value="ECO:0007669"/>
    <property type="project" value="TreeGrafter"/>
</dbReference>
<keyword evidence="3" id="KW-1185">Reference proteome</keyword>
<dbReference type="GO" id="GO:0015074">
    <property type="term" value="P:DNA integration"/>
    <property type="evidence" value="ECO:0007669"/>
    <property type="project" value="InterPro"/>
</dbReference>